<dbReference type="Gene3D" id="1.25.40.10">
    <property type="entry name" value="Tetratricopeptide repeat domain"/>
    <property type="match status" value="1"/>
</dbReference>
<dbReference type="InterPro" id="IPR011990">
    <property type="entry name" value="TPR-like_helical_dom_sf"/>
</dbReference>
<accession>A0ABS5U870</accession>
<dbReference type="Pfam" id="PF01476">
    <property type="entry name" value="LysM"/>
    <property type="match status" value="1"/>
</dbReference>
<dbReference type="CDD" id="cd00118">
    <property type="entry name" value="LysM"/>
    <property type="match status" value="1"/>
</dbReference>
<dbReference type="InterPro" id="IPR036779">
    <property type="entry name" value="LysM_dom_sf"/>
</dbReference>
<dbReference type="PROSITE" id="PS51782">
    <property type="entry name" value="LYSM"/>
    <property type="match status" value="1"/>
</dbReference>
<evidence type="ECO:0000256" key="1">
    <source>
        <dbReference type="SAM" id="MobiDB-lite"/>
    </source>
</evidence>
<dbReference type="Proteomes" id="UP000784128">
    <property type="component" value="Unassembled WGS sequence"/>
</dbReference>
<feature type="compositionally biased region" description="Low complexity" evidence="1">
    <location>
        <begin position="173"/>
        <end position="190"/>
    </location>
</feature>
<dbReference type="SUPFAM" id="SSF54106">
    <property type="entry name" value="LysM domain"/>
    <property type="match status" value="1"/>
</dbReference>
<comment type="caution">
    <text evidence="3">The sequence shown here is derived from an EMBL/GenBank/DDBJ whole genome shotgun (WGS) entry which is preliminary data.</text>
</comment>
<evidence type="ECO:0000313" key="3">
    <source>
        <dbReference type="EMBL" id="MBT1071855.1"/>
    </source>
</evidence>
<evidence type="ECO:0000259" key="2">
    <source>
        <dbReference type="PROSITE" id="PS51782"/>
    </source>
</evidence>
<sequence>MTRRAPGITLAALLLMAVPVFGQQYYLYSPAPVSDEEKSQPKDGVLVREVPVKKGDTLSGLSRKFSGHGTYFPQILLFNDISNPDLIYAGDTLKVPVTRKPEEQTKKRTAPKHAVGPRKKPLSAHLPKGSVKGSAEPKAELSPDDLKQTERTSVKKPIKRESAKEIFVPATKATSPVAAPAPQQSSAPAADNRSAQAQNLFERAMKAYRQDDCRTALDLFDRFLAADPASPLAADASLYKADCYLKQSNQ</sequence>
<organism evidence="3 4">
    <name type="scientific">Pelotalea chapellei</name>
    <dbReference type="NCBI Taxonomy" id="44671"/>
    <lineage>
        <taxon>Bacteria</taxon>
        <taxon>Pseudomonadati</taxon>
        <taxon>Thermodesulfobacteriota</taxon>
        <taxon>Desulfuromonadia</taxon>
        <taxon>Geobacterales</taxon>
        <taxon>Geobacteraceae</taxon>
        <taxon>Pelotalea</taxon>
    </lineage>
</organism>
<protein>
    <submittedName>
        <fullName evidence="3">LysM peptidoglycan-binding domain-containing protein</fullName>
    </submittedName>
</protein>
<dbReference type="InterPro" id="IPR018392">
    <property type="entry name" value="LysM"/>
</dbReference>
<gene>
    <name evidence="3" type="ORF">KJB30_08680</name>
</gene>
<proteinExistence type="predicted"/>
<name>A0ABS5U870_9BACT</name>
<feature type="compositionally biased region" description="Basic and acidic residues" evidence="1">
    <location>
        <begin position="135"/>
        <end position="164"/>
    </location>
</feature>
<dbReference type="PANTHER" id="PTHR34700">
    <property type="entry name" value="POTASSIUM BINDING PROTEIN KBP"/>
    <property type="match status" value="1"/>
</dbReference>
<dbReference type="PANTHER" id="PTHR34700:SF4">
    <property type="entry name" value="PHAGE-LIKE ELEMENT PBSX PROTEIN XKDP"/>
    <property type="match status" value="1"/>
</dbReference>
<keyword evidence="4" id="KW-1185">Reference proteome</keyword>
<reference evidence="3 4" key="1">
    <citation type="submission" date="2021-05" db="EMBL/GenBank/DDBJ databases">
        <title>The draft genome of Geobacter chapellei DSM 13688.</title>
        <authorList>
            <person name="Xu Z."/>
            <person name="Masuda Y."/>
            <person name="Itoh H."/>
            <person name="Senoo K."/>
        </authorList>
    </citation>
    <scope>NUCLEOTIDE SEQUENCE [LARGE SCALE GENOMIC DNA]</scope>
    <source>
        <strain evidence="3 4">DSM 13688</strain>
    </source>
</reference>
<dbReference type="InterPro" id="IPR052196">
    <property type="entry name" value="Bact_Kbp"/>
</dbReference>
<dbReference type="RefSeq" id="WP_214298093.1">
    <property type="nucleotide sequence ID" value="NZ_JAHDYS010000007.1"/>
</dbReference>
<dbReference type="Gene3D" id="3.10.350.10">
    <property type="entry name" value="LysM domain"/>
    <property type="match status" value="1"/>
</dbReference>
<feature type="domain" description="LysM" evidence="2">
    <location>
        <begin position="48"/>
        <end position="95"/>
    </location>
</feature>
<feature type="compositionally biased region" description="Basic residues" evidence="1">
    <location>
        <begin position="107"/>
        <end position="122"/>
    </location>
</feature>
<dbReference type="EMBL" id="JAHDYS010000007">
    <property type="protein sequence ID" value="MBT1071855.1"/>
    <property type="molecule type" value="Genomic_DNA"/>
</dbReference>
<evidence type="ECO:0000313" key="4">
    <source>
        <dbReference type="Proteomes" id="UP000784128"/>
    </source>
</evidence>
<feature type="region of interest" description="Disordered" evidence="1">
    <location>
        <begin position="98"/>
        <end position="198"/>
    </location>
</feature>
<dbReference type="SMART" id="SM00257">
    <property type="entry name" value="LysM"/>
    <property type="match status" value="1"/>
</dbReference>
<dbReference type="SUPFAM" id="SSF48452">
    <property type="entry name" value="TPR-like"/>
    <property type="match status" value="1"/>
</dbReference>